<dbReference type="VEuPathDB" id="FungiDB:PC110_g16390"/>
<keyword evidence="1" id="KW-0677">Repeat</keyword>
<evidence type="ECO:0000313" key="5">
    <source>
        <dbReference type="Proteomes" id="UP000774804"/>
    </source>
</evidence>
<evidence type="ECO:0000256" key="2">
    <source>
        <dbReference type="ARBA" id="ARBA00023043"/>
    </source>
</evidence>
<comment type="caution">
    <text evidence="4">The sequence shown here is derived from an EMBL/GenBank/DDBJ whole genome shotgun (WGS) entry which is preliminary data.</text>
</comment>
<feature type="repeat" description="ANK" evidence="3">
    <location>
        <begin position="62"/>
        <end position="94"/>
    </location>
</feature>
<dbReference type="InterPro" id="IPR036770">
    <property type="entry name" value="Ankyrin_rpt-contain_sf"/>
</dbReference>
<dbReference type="AlphaFoldDB" id="A0A8T1B6S0"/>
<dbReference type="SUPFAM" id="SSF48403">
    <property type="entry name" value="Ankyrin repeat"/>
    <property type="match status" value="1"/>
</dbReference>
<name>A0A8T1B6S0_9STRA</name>
<organism evidence="4 5">
    <name type="scientific">Phytophthora cactorum</name>
    <dbReference type="NCBI Taxonomy" id="29920"/>
    <lineage>
        <taxon>Eukaryota</taxon>
        <taxon>Sar</taxon>
        <taxon>Stramenopiles</taxon>
        <taxon>Oomycota</taxon>
        <taxon>Peronosporomycetes</taxon>
        <taxon>Peronosporales</taxon>
        <taxon>Peronosporaceae</taxon>
        <taxon>Phytophthora</taxon>
    </lineage>
</organism>
<reference evidence="4" key="1">
    <citation type="submission" date="2018-10" db="EMBL/GenBank/DDBJ databases">
        <title>Effector identification in a new, highly contiguous assembly of the strawberry crown rot pathogen Phytophthora cactorum.</title>
        <authorList>
            <person name="Armitage A.D."/>
            <person name="Nellist C.F."/>
            <person name="Bates H."/>
            <person name="Vickerstaff R.J."/>
            <person name="Harrison R.J."/>
        </authorList>
    </citation>
    <scope>NUCLEOTIDE SEQUENCE</scope>
    <source>
        <strain evidence="4">4032</strain>
    </source>
</reference>
<dbReference type="Gene3D" id="1.25.40.20">
    <property type="entry name" value="Ankyrin repeat-containing domain"/>
    <property type="match status" value="3"/>
</dbReference>
<dbReference type="PANTHER" id="PTHR24123:SF33">
    <property type="entry name" value="PROTEIN HOS4"/>
    <property type="match status" value="1"/>
</dbReference>
<evidence type="ECO:0000313" key="4">
    <source>
        <dbReference type="EMBL" id="KAG2895962.1"/>
    </source>
</evidence>
<dbReference type="PANTHER" id="PTHR24123">
    <property type="entry name" value="ANKYRIN REPEAT-CONTAINING"/>
    <property type="match status" value="1"/>
</dbReference>
<dbReference type="PROSITE" id="PS50088">
    <property type="entry name" value="ANK_REPEAT"/>
    <property type="match status" value="3"/>
</dbReference>
<feature type="repeat" description="ANK" evidence="3">
    <location>
        <begin position="1"/>
        <end position="27"/>
    </location>
</feature>
<dbReference type="InterPro" id="IPR002110">
    <property type="entry name" value="Ankyrin_rpt"/>
</dbReference>
<gene>
    <name evidence="4" type="ORF">PC115_g17632</name>
</gene>
<dbReference type="Proteomes" id="UP000774804">
    <property type="component" value="Unassembled WGS sequence"/>
</dbReference>
<protein>
    <recommendedName>
        <fullName evidence="6">Ankyrin repeat-containing domain</fullName>
    </recommendedName>
</protein>
<keyword evidence="2 3" id="KW-0040">ANK repeat</keyword>
<dbReference type="Pfam" id="PF12796">
    <property type="entry name" value="Ank_2"/>
    <property type="match status" value="1"/>
</dbReference>
<dbReference type="InterPro" id="IPR051165">
    <property type="entry name" value="Multifunctional_ANK_Repeat"/>
</dbReference>
<sequence length="180" mass="19450">MIASKDGNTNIASILLEHGARVDAQNKKNKRPALHFAAANDRQDIAEMLINYGASIDLPDEEGNTPLTCAALDGNYTVAKMLVEQGASVDLANDRGHHVDVAKLLIDAGALIDCTDGEGNTLVHVAAYLGDTILLELLRSIEQGWVDPLAFACAYDTWMKSNVFSKKVQSQWGCCHVVLE</sequence>
<proteinExistence type="predicted"/>
<dbReference type="PROSITE" id="PS50297">
    <property type="entry name" value="ANK_REP_REGION"/>
    <property type="match status" value="3"/>
</dbReference>
<dbReference type="SMART" id="SM00248">
    <property type="entry name" value="ANK"/>
    <property type="match status" value="4"/>
</dbReference>
<accession>A0A8T1B6S0</accession>
<feature type="repeat" description="ANK" evidence="3">
    <location>
        <begin position="29"/>
        <end position="61"/>
    </location>
</feature>
<evidence type="ECO:0008006" key="6">
    <source>
        <dbReference type="Google" id="ProtNLM"/>
    </source>
</evidence>
<dbReference type="Pfam" id="PF13637">
    <property type="entry name" value="Ank_4"/>
    <property type="match status" value="1"/>
</dbReference>
<evidence type="ECO:0000256" key="3">
    <source>
        <dbReference type="PROSITE-ProRule" id="PRU00023"/>
    </source>
</evidence>
<dbReference type="EMBL" id="RCMI01000851">
    <property type="protein sequence ID" value="KAG2895962.1"/>
    <property type="molecule type" value="Genomic_DNA"/>
</dbReference>
<evidence type="ECO:0000256" key="1">
    <source>
        <dbReference type="ARBA" id="ARBA00022737"/>
    </source>
</evidence>